<gene>
    <name evidence="2" type="ORF">AWH56_005410</name>
    <name evidence="1" type="ORF">AWH56_06820</name>
</gene>
<keyword evidence="3" id="KW-1185">Reference proteome</keyword>
<accession>A0A1S2M8Y6</accession>
<reference evidence="2 3" key="2">
    <citation type="journal article" date="2017" name="Genome Announc.">
        <title>Draft Genome Sequences of Four Alkaliphilic Bacteria Belonging to the Anaerobacillus Genus.</title>
        <authorList>
            <person name="Bassil N.M."/>
            <person name="Lloyd J.R."/>
        </authorList>
    </citation>
    <scope>NUCLEOTIDE SEQUENCE [LARGE SCALE GENOMIC DNA]</scope>
    <source>
        <strain evidence="2 3">NB2006</strain>
    </source>
</reference>
<sequence length="137" mass="16062">MWTKETLIEALEKHCVLTTEEKQSFRLLWKAKLKCIEVKGCYITPVNPPNIDVSFKYEPEFEWEKRNHIESITSEFLMLANGVSYWKGLYEEKGTDHQEDRLFNARERLFTFLKGLKFGGISILVDNVNASDLELLK</sequence>
<organism evidence="1 3">
    <name type="scientific">Anaerobacillus isosaccharinicus</name>
    <dbReference type="NCBI Taxonomy" id="1532552"/>
    <lineage>
        <taxon>Bacteria</taxon>
        <taxon>Bacillati</taxon>
        <taxon>Bacillota</taxon>
        <taxon>Bacilli</taxon>
        <taxon>Bacillales</taxon>
        <taxon>Bacillaceae</taxon>
        <taxon>Anaerobacillus</taxon>
    </lineage>
</organism>
<reference evidence="2" key="4">
    <citation type="submission" date="2020-10" db="EMBL/GenBank/DDBJ databases">
        <authorList>
            <person name="Bassil N.M."/>
            <person name="Lloyd J.R."/>
        </authorList>
    </citation>
    <scope>NUCLEOTIDE SEQUENCE</scope>
    <source>
        <strain evidence="2">NB2006</strain>
    </source>
</reference>
<evidence type="ECO:0000313" key="3">
    <source>
        <dbReference type="Proteomes" id="UP000180175"/>
    </source>
</evidence>
<dbReference type="KEGG" id="aia:AWH56_005410"/>
<reference evidence="1 3" key="1">
    <citation type="submission" date="2016-10" db="EMBL/GenBank/DDBJ databases">
        <title>Draft genome sequences of four alkaliphilic bacteria belonging to the Anaerobacillus genus.</title>
        <authorList>
            <person name="Bassil N.M."/>
            <person name="Lloyd J.R."/>
        </authorList>
    </citation>
    <scope>NUCLEOTIDE SEQUENCE [LARGE SCALE GENOMIC DNA]</scope>
    <source>
        <strain evidence="1 3">NB2006</strain>
    </source>
</reference>
<dbReference type="AlphaFoldDB" id="A0A1S2M8Y6"/>
<evidence type="ECO:0000313" key="2">
    <source>
        <dbReference type="EMBL" id="QOY37080.1"/>
    </source>
</evidence>
<evidence type="ECO:0000313" key="1">
    <source>
        <dbReference type="EMBL" id="OIJ20983.1"/>
    </source>
</evidence>
<dbReference type="RefSeq" id="WP_071316416.1">
    <property type="nucleotide sequence ID" value="NZ_CP063356.2"/>
</dbReference>
<proteinExistence type="predicted"/>
<protein>
    <submittedName>
        <fullName evidence="1">Uncharacterized protein</fullName>
    </submittedName>
</protein>
<name>A0A1S2M8Y6_9BACI</name>
<dbReference type="EMBL" id="CP063356">
    <property type="protein sequence ID" value="QOY37080.1"/>
    <property type="molecule type" value="Genomic_DNA"/>
</dbReference>
<dbReference type="Proteomes" id="UP000180175">
    <property type="component" value="Chromosome"/>
</dbReference>
<reference evidence="2 3" key="3">
    <citation type="journal article" date="2019" name="Int. J. Syst. Evol. Microbiol.">
        <title>Anaerobacillus isosaccharinicus sp. nov., an alkaliphilic bacterium which degrades isosaccharinic acid.</title>
        <authorList>
            <person name="Bassil N.M."/>
            <person name="Lloyd J.R."/>
        </authorList>
    </citation>
    <scope>NUCLEOTIDE SEQUENCE [LARGE SCALE GENOMIC DNA]</scope>
    <source>
        <strain evidence="2 3">NB2006</strain>
    </source>
</reference>
<dbReference type="EMBL" id="LQXD01000061">
    <property type="protein sequence ID" value="OIJ20983.1"/>
    <property type="molecule type" value="Genomic_DNA"/>
</dbReference>